<feature type="compositionally biased region" description="Polar residues" evidence="1">
    <location>
        <begin position="182"/>
        <end position="195"/>
    </location>
</feature>
<gene>
    <name evidence="2" type="ORF">Cantr_00627</name>
</gene>
<feature type="region of interest" description="Disordered" evidence="1">
    <location>
        <begin position="282"/>
        <end position="344"/>
    </location>
</feature>
<dbReference type="STRING" id="5486.A0A367YGP7"/>
<dbReference type="EMBL" id="QLNQ01000021">
    <property type="protein sequence ID" value="RCK65046.1"/>
    <property type="molecule type" value="Genomic_DNA"/>
</dbReference>
<evidence type="ECO:0000256" key="1">
    <source>
        <dbReference type="SAM" id="MobiDB-lite"/>
    </source>
</evidence>
<feature type="compositionally biased region" description="Polar residues" evidence="1">
    <location>
        <begin position="10"/>
        <end position="30"/>
    </location>
</feature>
<name>A0A367YGP7_9ASCO</name>
<feature type="compositionally biased region" description="Polar residues" evidence="1">
    <location>
        <begin position="135"/>
        <end position="175"/>
    </location>
</feature>
<feature type="compositionally biased region" description="Acidic residues" evidence="1">
    <location>
        <begin position="283"/>
        <end position="293"/>
    </location>
</feature>
<feature type="region of interest" description="Disordered" evidence="1">
    <location>
        <begin position="127"/>
        <end position="217"/>
    </location>
</feature>
<protein>
    <recommendedName>
        <fullName evidence="4">Protein NBA1</fullName>
    </recommendedName>
</protein>
<keyword evidence="3" id="KW-1185">Reference proteome</keyword>
<evidence type="ECO:0008006" key="4">
    <source>
        <dbReference type="Google" id="ProtNLM"/>
    </source>
</evidence>
<organism evidence="2 3">
    <name type="scientific">Candida viswanathii</name>
    <dbReference type="NCBI Taxonomy" id="5486"/>
    <lineage>
        <taxon>Eukaryota</taxon>
        <taxon>Fungi</taxon>
        <taxon>Dikarya</taxon>
        <taxon>Ascomycota</taxon>
        <taxon>Saccharomycotina</taxon>
        <taxon>Pichiomycetes</taxon>
        <taxon>Debaryomycetaceae</taxon>
        <taxon>Candida/Lodderomyces clade</taxon>
        <taxon>Candida</taxon>
    </lineage>
</organism>
<evidence type="ECO:0000313" key="3">
    <source>
        <dbReference type="Proteomes" id="UP000253472"/>
    </source>
</evidence>
<evidence type="ECO:0000313" key="2">
    <source>
        <dbReference type="EMBL" id="RCK65046.1"/>
    </source>
</evidence>
<sequence>MSLHKITKPDLQSIQSMSNPQSPEIAQQFSPHPGSASKDSILPPSNLTDIESIEDQHNQSYNRSQNTTTSTTTNHHNNTTSSSAYDSTSENIQHSPDHQLLLTKSNTSSKENIPVTIKLSQLPTTSSSSLLIGRQPQSPTRQNMQMSPVSAKLTTETTSKSIPTKEPTATPSLTLNEIPGESAQSTSAYAPVSTTPHKRNKSVNSPAIPFDSPQFSHKKRESTMSNISHYSGTVEYDAVPMTVKRSSSSKIKYVNKPKSVTTGTSTGSERGLIETSQLLGDYADNDDTDEEDQSSILLGKLPTTSVHSSDDNEGQYKKVNNPDKSFVTNIEGSIPARSPRRPTSMVASSFNIDDVYQLQQQHAEPEDDVGRETPVSKGRKLSYIDDNKRRSIQINDGLEKLMLDASSLNSDPELPSQNQLEDEQSRNITSPGSTYIGKAYGITYTDTDTDSQEITPKYDPITNDPIEPEDIKSITSKRSNDSVKSTHSNLPPRPKQDDIIKARRISSNLQRQQQQQQGYAASSPDHESAKLREIQPPNHSRRTSSSTQDPHKIKSREMPPSRKLFTEESQPYPPSQPHSHSHSHSQSQPRGKLDDFKAKHRTGIIGDVDSDFATSPDNPNFPLHSTTATTAPVPPVPAKSDRSRNVMVDDDGFYDVREPIVIQQPASRAKSVRKSIKRPTSTKRKKKASQRSKASGGPVGGDLRPFNYTTLISLLESMNGTIIGEEFNNLDIPIKEKQLIEKIIDSLSRLTSDMIIDQTRYDVGIERLEKCLRVLEGFL</sequence>
<proteinExistence type="predicted"/>
<feature type="region of interest" description="Disordered" evidence="1">
    <location>
        <begin position="664"/>
        <end position="701"/>
    </location>
</feature>
<feature type="compositionally biased region" description="Basic residues" evidence="1">
    <location>
        <begin position="670"/>
        <end position="690"/>
    </location>
</feature>
<dbReference type="AlphaFoldDB" id="A0A367YGP7"/>
<dbReference type="OrthoDB" id="4067583at2759"/>
<comment type="caution">
    <text evidence="2">The sequence shown here is derived from an EMBL/GenBank/DDBJ whole genome shotgun (WGS) entry which is preliminary data.</text>
</comment>
<feature type="region of interest" description="Disordered" evidence="1">
    <location>
        <begin position="407"/>
        <end position="593"/>
    </location>
</feature>
<feature type="region of interest" description="Disordered" evidence="1">
    <location>
        <begin position="1"/>
        <end position="92"/>
    </location>
</feature>
<accession>A0A367YGP7</accession>
<feature type="compositionally biased region" description="Polar residues" evidence="1">
    <location>
        <begin position="407"/>
        <end position="419"/>
    </location>
</feature>
<feature type="region of interest" description="Disordered" evidence="1">
    <location>
        <begin position="359"/>
        <end position="382"/>
    </location>
</feature>
<feature type="region of interest" description="Disordered" evidence="1">
    <location>
        <begin position="607"/>
        <end position="646"/>
    </location>
</feature>
<dbReference type="Proteomes" id="UP000253472">
    <property type="component" value="Unassembled WGS sequence"/>
</dbReference>
<feature type="compositionally biased region" description="Polar residues" evidence="1">
    <location>
        <begin position="473"/>
        <end position="489"/>
    </location>
</feature>
<feature type="compositionally biased region" description="Basic and acidic residues" evidence="1">
    <location>
        <begin position="549"/>
        <end position="566"/>
    </location>
</feature>
<reference evidence="2 3" key="1">
    <citation type="submission" date="2018-06" db="EMBL/GenBank/DDBJ databases">
        <title>Whole genome sequencing of Candida tropicalis (genome annotated by CSBL at Korea University).</title>
        <authorList>
            <person name="Ahn J."/>
        </authorList>
    </citation>
    <scope>NUCLEOTIDE SEQUENCE [LARGE SCALE GENOMIC DNA]</scope>
    <source>
        <strain evidence="2 3">ATCC 20962</strain>
    </source>
</reference>
<feature type="compositionally biased region" description="Low complexity" evidence="1">
    <location>
        <begin position="66"/>
        <end position="83"/>
    </location>
</feature>
<feature type="compositionally biased region" description="Polar residues" evidence="1">
    <location>
        <begin position="322"/>
        <end position="331"/>
    </location>
</feature>
<feature type="compositionally biased region" description="Basic and acidic residues" evidence="1">
    <location>
        <begin position="524"/>
        <end position="533"/>
    </location>
</feature>